<gene>
    <name evidence="1" type="ORF">J2X12_000512</name>
</gene>
<dbReference type="RefSeq" id="WP_310108832.1">
    <property type="nucleotide sequence ID" value="NZ_JAVDTN010000001.1"/>
</dbReference>
<evidence type="ECO:0000313" key="1">
    <source>
        <dbReference type="EMBL" id="MDR7162511.1"/>
    </source>
</evidence>
<protein>
    <submittedName>
        <fullName evidence="1">Uncharacterized protein</fullName>
    </submittedName>
</protein>
<sequence>MVRQHPEVAGPDHRIAGHGVQGFSKLAGLFMAPMIRRETRKDLLKLKTILEP</sequence>
<proteinExistence type="predicted"/>
<dbReference type="Proteomes" id="UP001262032">
    <property type="component" value="Unassembled WGS sequence"/>
</dbReference>
<reference evidence="1" key="1">
    <citation type="submission" date="2023-07" db="EMBL/GenBank/DDBJ databases">
        <title>Sorghum-associated microbial communities from plants grown in Nebraska, USA.</title>
        <authorList>
            <person name="Schachtman D."/>
        </authorList>
    </citation>
    <scope>NUCLEOTIDE SEQUENCE</scope>
    <source>
        <strain evidence="1">BE261</strain>
    </source>
</reference>
<name>A0AAW8N510_PSEOX</name>
<organism evidence="1 2">
    <name type="scientific">Pseudarthrobacter oxydans</name>
    <name type="common">Arthrobacter oxydans</name>
    <dbReference type="NCBI Taxonomy" id="1671"/>
    <lineage>
        <taxon>Bacteria</taxon>
        <taxon>Bacillati</taxon>
        <taxon>Actinomycetota</taxon>
        <taxon>Actinomycetes</taxon>
        <taxon>Micrococcales</taxon>
        <taxon>Micrococcaceae</taxon>
        <taxon>Pseudarthrobacter</taxon>
    </lineage>
</organism>
<dbReference type="EMBL" id="JAVDWN010000001">
    <property type="protein sequence ID" value="MDR7162511.1"/>
    <property type="molecule type" value="Genomic_DNA"/>
</dbReference>
<comment type="caution">
    <text evidence="1">The sequence shown here is derived from an EMBL/GenBank/DDBJ whole genome shotgun (WGS) entry which is preliminary data.</text>
</comment>
<dbReference type="GeneID" id="97420867"/>
<evidence type="ECO:0000313" key="2">
    <source>
        <dbReference type="Proteomes" id="UP001262032"/>
    </source>
</evidence>
<dbReference type="AlphaFoldDB" id="A0AAW8N510"/>
<accession>A0AAW8N510</accession>